<keyword evidence="3" id="KW-0677">Repeat</keyword>
<dbReference type="InterPro" id="IPR007219">
    <property type="entry name" value="XnlR_reg_dom"/>
</dbReference>
<gene>
    <name evidence="8" type="ORF">D0Z07_2886</name>
</gene>
<dbReference type="PANTHER" id="PTHR40626:SF3">
    <property type="entry name" value="TRANSCRIPTION FACTOR WITH C2H2 AND ZN(2)-CYS(6) DNA BINDING DOMAIN (EUROFUNG)-RELATED"/>
    <property type="match status" value="1"/>
</dbReference>
<evidence type="ECO:0000313" key="8">
    <source>
        <dbReference type="EMBL" id="KAG0650977.1"/>
    </source>
</evidence>
<proteinExistence type="predicted"/>
<dbReference type="InterPro" id="IPR051059">
    <property type="entry name" value="VerF-like"/>
</dbReference>
<evidence type="ECO:0000256" key="3">
    <source>
        <dbReference type="ARBA" id="ARBA00022737"/>
    </source>
</evidence>
<evidence type="ECO:0000256" key="2">
    <source>
        <dbReference type="ARBA" id="ARBA00022723"/>
    </source>
</evidence>
<keyword evidence="5" id="KW-0862">Zinc</keyword>
<dbReference type="EMBL" id="VNKQ01000005">
    <property type="protein sequence ID" value="KAG0650977.1"/>
    <property type="molecule type" value="Genomic_DNA"/>
</dbReference>
<dbReference type="Pfam" id="PF04082">
    <property type="entry name" value="Fungal_trans"/>
    <property type="match status" value="1"/>
</dbReference>
<dbReference type="GO" id="GO:0008270">
    <property type="term" value="F:zinc ion binding"/>
    <property type="evidence" value="ECO:0007669"/>
    <property type="project" value="UniProtKB-KW"/>
</dbReference>
<keyword evidence="2" id="KW-0479">Metal-binding</keyword>
<sequence length="225" mass="25740">MAGAYCSTIPRTIDTTPAGVTGLLVSVIIEWLADPLFVKTKEIWDEFRITIREGLAIVEFTPSTSAKCLEFFCPPNIRNYLKLFWNRWYRHTLIIYKPTFDATKTPCLLLATMVLLGAIMSQNEEDASGARDWLEVAEESIFKDKWLSSYLANSVNDCFVSNRAQVTQLQAAFFICILQNWEGSDSAKTRIRRSRHGMLVAVRYWTAAHLGWPIADLCRQREIFT</sequence>
<dbReference type="OrthoDB" id="654211at2759"/>
<organism evidence="8 9">
    <name type="scientific">Hyphodiscus hymeniophilus</name>
    <dbReference type="NCBI Taxonomy" id="353542"/>
    <lineage>
        <taxon>Eukaryota</taxon>
        <taxon>Fungi</taxon>
        <taxon>Dikarya</taxon>
        <taxon>Ascomycota</taxon>
        <taxon>Pezizomycotina</taxon>
        <taxon>Leotiomycetes</taxon>
        <taxon>Helotiales</taxon>
        <taxon>Hyphodiscaceae</taxon>
        <taxon>Hyphodiscus</taxon>
    </lineage>
</organism>
<name>A0A9P6VNY1_9HELO</name>
<protein>
    <recommendedName>
        <fullName evidence="7">Xylanolytic transcriptional activator regulatory domain-containing protein</fullName>
    </recommendedName>
</protein>
<dbReference type="Proteomes" id="UP000785200">
    <property type="component" value="Unassembled WGS sequence"/>
</dbReference>
<feature type="domain" description="Xylanolytic transcriptional activator regulatory" evidence="7">
    <location>
        <begin position="81"/>
        <end position="185"/>
    </location>
</feature>
<evidence type="ECO:0000256" key="5">
    <source>
        <dbReference type="ARBA" id="ARBA00022833"/>
    </source>
</evidence>
<keyword evidence="6" id="KW-0539">Nucleus</keyword>
<keyword evidence="9" id="KW-1185">Reference proteome</keyword>
<evidence type="ECO:0000256" key="1">
    <source>
        <dbReference type="ARBA" id="ARBA00004123"/>
    </source>
</evidence>
<keyword evidence="4" id="KW-0863">Zinc-finger</keyword>
<dbReference type="GO" id="GO:0000785">
    <property type="term" value="C:chromatin"/>
    <property type="evidence" value="ECO:0007669"/>
    <property type="project" value="TreeGrafter"/>
</dbReference>
<reference evidence="8" key="1">
    <citation type="submission" date="2019-07" db="EMBL/GenBank/DDBJ databases">
        <title>Hyphodiscus hymeniophilus genome sequencing and assembly.</title>
        <authorList>
            <person name="Kramer G."/>
            <person name="Nodwell J."/>
        </authorList>
    </citation>
    <scope>NUCLEOTIDE SEQUENCE</scope>
    <source>
        <strain evidence="8">ATCC 34498</strain>
    </source>
</reference>
<dbReference type="PANTHER" id="PTHR40626">
    <property type="entry name" value="MIP31509P"/>
    <property type="match status" value="1"/>
</dbReference>
<dbReference type="AlphaFoldDB" id="A0A9P6VNY1"/>
<dbReference type="GO" id="GO:0005634">
    <property type="term" value="C:nucleus"/>
    <property type="evidence" value="ECO:0007669"/>
    <property type="project" value="UniProtKB-SubCell"/>
</dbReference>
<evidence type="ECO:0000313" key="9">
    <source>
        <dbReference type="Proteomes" id="UP000785200"/>
    </source>
</evidence>
<evidence type="ECO:0000256" key="4">
    <source>
        <dbReference type="ARBA" id="ARBA00022771"/>
    </source>
</evidence>
<comment type="caution">
    <text evidence="8">The sequence shown here is derived from an EMBL/GenBank/DDBJ whole genome shotgun (WGS) entry which is preliminary data.</text>
</comment>
<dbReference type="GO" id="GO:0006351">
    <property type="term" value="P:DNA-templated transcription"/>
    <property type="evidence" value="ECO:0007669"/>
    <property type="project" value="InterPro"/>
</dbReference>
<comment type="subcellular location">
    <subcellularLocation>
        <location evidence="1">Nucleus</location>
    </subcellularLocation>
</comment>
<evidence type="ECO:0000259" key="7">
    <source>
        <dbReference type="Pfam" id="PF04082"/>
    </source>
</evidence>
<accession>A0A9P6VNY1</accession>
<evidence type="ECO:0000256" key="6">
    <source>
        <dbReference type="ARBA" id="ARBA00023242"/>
    </source>
</evidence>
<dbReference type="GO" id="GO:0000978">
    <property type="term" value="F:RNA polymerase II cis-regulatory region sequence-specific DNA binding"/>
    <property type="evidence" value="ECO:0007669"/>
    <property type="project" value="InterPro"/>
</dbReference>
<dbReference type="GO" id="GO:0000981">
    <property type="term" value="F:DNA-binding transcription factor activity, RNA polymerase II-specific"/>
    <property type="evidence" value="ECO:0007669"/>
    <property type="project" value="InterPro"/>
</dbReference>